<dbReference type="Proteomes" id="UP001374535">
    <property type="component" value="Chromosome 5"/>
</dbReference>
<keyword evidence="6" id="KW-0378">Hydrolase</keyword>
<keyword evidence="8" id="KW-0482">Metalloprotease</keyword>
<evidence type="ECO:0000256" key="4">
    <source>
        <dbReference type="ARBA" id="ARBA00022723"/>
    </source>
</evidence>
<feature type="compositionally biased region" description="Polar residues" evidence="9">
    <location>
        <begin position="136"/>
        <end position="146"/>
    </location>
</feature>
<evidence type="ECO:0000313" key="12">
    <source>
        <dbReference type="Proteomes" id="UP001374535"/>
    </source>
</evidence>
<accession>A0AAQ3NQ80</accession>
<keyword evidence="12" id="KW-1185">Reference proteome</keyword>
<evidence type="ECO:0000259" key="10">
    <source>
        <dbReference type="PROSITE" id="PS50249"/>
    </source>
</evidence>
<dbReference type="GO" id="GO:0046872">
    <property type="term" value="F:metal ion binding"/>
    <property type="evidence" value="ECO:0007669"/>
    <property type="project" value="UniProtKB-KW"/>
</dbReference>
<dbReference type="SUPFAM" id="SSF102712">
    <property type="entry name" value="JAB1/MPN domain"/>
    <property type="match status" value="1"/>
</dbReference>
<evidence type="ECO:0000256" key="3">
    <source>
        <dbReference type="ARBA" id="ARBA00022670"/>
    </source>
</evidence>
<name>A0AAQ3NQ80_VIGMU</name>
<dbReference type="InterPro" id="IPR037518">
    <property type="entry name" value="MPN"/>
</dbReference>
<feature type="region of interest" description="Disordered" evidence="9">
    <location>
        <begin position="121"/>
        <end position="146"/>
    </location>
</feature>
<dbReference type="SMART" id="SM00232">
    <property type="entry name" value="JAB_MPN"/>
    <property type="match status" value="1"/>
</dbReference>
<dbReference type="Pfam" id="PF01398">
    <property type="entry name" value="JAB"/>
    <property type="match status" value="1"/>
</dbReference>
<dbReference type="PANTHER" id="PTHR12947">
    <property type="entry name" value="AMSH-LIKE PROTEASE"/>
    <property type="match status" value="1"/>
</dbReference>
<keyword evidence="4" id="KW-0479">Metal-binding</keyword>
<evidence type="ECO:0000256" key="7">
    <source>
        <dbReference type="ARBA" id="ARBA00022833"/>
    </source>
</evidence>
<dbReference type="Gene3D" id="3.40.140.10">
    <property type="entry name" value="Cytidine Deaminase, domain 2"/>
    <property type="match status" value="1"/>
</dbReference>
<feature type="domain" description="MPN" evidence="10">
    <location>
        <begin position="151"/>
        <end position="322"/>
    </location>
</feature>
<dbReference type="GO" id="GO:0070536">
    <property type="term" value="P:protein K63-linked deubiquitination"/>
    <property type="evidence" value="ECO:0007669"/>
    <property type="project" value="InterPro"/>
</dbReference>
<dbReference type="CDD" id="cd08066">
    <property type="entry name" value="MPN_AMSH_like"/>
    <property type="match status" value="1"/>
</dbReference>
<dbReference type="GO" id="GO:0005768">
    <property type="term" value="C:endosome"/>
    <property type="evidence" value="ECO:0007669"/>
    <property type="project" value="TreeGrafter"/>
</dbReference>
<keyword evidence="5" id="KW-0833">Ubl conjugation pathway</keyword>
<keyword evidence="7" id="KW-0862">Zinc</keyword>
<evidence type="ECO:0000256" key="5">
    <source>
        <dbReference type="ARBA" id="ARBA00022786"/>
    </source>
</evidence>
<evidence type="ECO:0000256" key="1">
    <source>
        <dbReference type="ARBA" id="ARBA00001947"/>
    </source>
</evidence>
<dbReference type="PROSITE" id="PS50249">
    <property type="entry name" value="MPN"/>
    <property type="match status" value="1"/>
</dbReference>
<dbReference type="GO" id="GO:0006508">
    <property type="term" value="P:proteolysis"/>
    <property type="evidence" value="ECO:0007669"/>
    <property type="project" value="UniProtKB-KW"/>
</dbReference>
<gene>
    <name evidence="11" type="ORF">V8G54_017683</name>
</gene>
<protein>
    <recommendedName>
        <fullName evidence="10">MPN domain-containing protein</fullName>
    </recommendedName>
</protein>
<dbReference type="InterPro" id="IPR000555">
    <property type="entry name" value="JAMM/MPN+_dom"/>
</dbReference>
<evidence type="ECO:0000256" key="6">
    <source>
        <dbReference type="ARBA" id="ARBA00022801"/>
    </source>
</evidence>
<comment type="cofactor">
    <cofactor evidence="1">
        <name>Zn(2+)</name>
        <dbReference type="ChEBI" id="CHEBI:29105"/>
    </cofactor>
</comment>
<reference evidence="11 12" key="1">
    <citation type="journal article" date="2023" name="Life. Sci Alliance">
        <title>Evolutionary insights into 3D genome organization and epigenetic landscape of Vigna mungo.</title>
        <authorList>
            <person name="Junaid A."/>
            <person name="Singh B."/>
            <person name="Bhatia S."/>
        </authorList>
    </citation>
    <scope>NUCLEOTIDE SEQUENCE [LARGE SCALE GENOMIC DNA]</scope>
    <source>
        <strain evidence="11">Urdbean</strain>
    </source>
</reference>
<sequence length="368" mass="41093">MAFGANGLDLVQYPSSDLTDVNDLRRAVFSFVTLKYRKSHTLTFFVVHTDSLNPTGLYDIVAIKDGDQGPVTSTMDAVLSLDDGRWLHSSVESREDPLQSLNIKQPLPPPVLAQVHPECAHIPPSKVADPRPGPAKSSNDSGLGPTTYQHLHIPVKMMEDFLRLASQNTRKNLETCGVLAGSLKNRVFHITTLIIPKQESTSDSTAYIAGKRMRRVHGWLSWAKCTEKVKNLAWHNLIDELGLRACSTLNEEEIFEVQDSLSLFPLGWIHTHPSQTCFMSSVDLHTHYSYQIMLPEAIAIVMAPTDTTSPHGIFHLSDPGGVSVIRNCQQRGFHPHEEPTDGSPIYEHCSHVYMNANLRFDVVDLRER</sequence>
<dbReference type="GO" id="GO:0061578">
    <property type="term" value="F:K63-linked deubiquitinase activity"/>
    <property type="evidence" value="ECO:0007669"/>
    <property type="project" value="InterPro"/>
</dbReference>
<dbReference type="GO" id="GO:0016020">
    <property type="term" value="C:membrane"/>
    <property type="evidence" value="ECO:0007669"/>
    <property type="project" value="TreeGrafter"/>
</dbReference>
<dbReference type="AlphaFoldDB" id="A0AAQ3NQ80"/>
<dbReference type="EMBL" id="CP144696">
    <property type="protein sequence ID" value="WVZ13153.1"/>
    <property type="molecule type" value="Genomic_DNA"/>
</dbReference>
<evidence type="ECO:0000256" key="8">
    <source>
        <dbReference type="ARBA" id="ARBA00023049"/>
    </source>
</evidence>
<dbReference type="GO" id="GO:0140492">
    <property type="term" value="F:metal-dependent deubiquitinase activity"/>
    <property type="evidence" value="ECO:0007669"/>
    <property type="project" value="InterPro"/>
</dbReference>
<evidence type="ECO:0000256" key="2">
    <source>
        <dbReference type="ARBA" id="ARBA00010981"/>
    </source>
</evidence>
<dbReference type="PANTHER" id="PTHR12947:SF18">
    <property type="entry name" value="AMSH-LIKE UBIQUITIN THIOESTERASE 3"/>
    <property type="match status" value="1"/>
</dbReference>
<dbReference type="GO" id="GO:0071108">
    <property type="term" value="P:protein K48-linked deubiquitination"/>
    <property type="evidence" value="ECO:0007669"/>
    <property type="project" value="TreeGrafter"/>
</dbReference>
<dbReference type="InterPro" id="IPR044098">
    <property type="entry name" value="STAMBP/STALP-like_MPN"/>
</dbReference>
<evidence type="ECO:0000313" key="11">
    <source>
        <dbReference type="EMBL" id="WVZ13153.1"/>
    </source>
</evidence>
<comment type="similarity">
    <text evidence="2">Belongs to the peptidase M67C family.</text>
</comment>
<proteinExistence type="inferred from homology"/>
<evidence type="ECO:0000256" key="9">
    <source>
        <dbReference type="SAM" id="MobiDB-lite"/>
    </source>
</evidence>
<keyword evidence="3" id="KW-0645">Protease</keyword>
<organism evidence="11 12">
    <name type="scientific">Vigna mungo</name>
    <name type="common">Black gram</name>
    <name type="synonym">Phaseolus mungo</name>
    <dbReference type="NCBI Taxonomy" id="3915"/>
    <lineage>
        <taxon>Eukaryota</taxon>
        <taxon>Viridiplantae</taxon>
        <taxon>Streptophyta</taxon>
        <taxon>Embryophyta</taxon>
        <taxon>Tracheophyta</taxon>
        <taxon>Spermatophyta</taxon>
        <taxon>Magnoliopsida</taxon>
        <taxon>eudicotyledons</taxon>
        <taxon>Gunneridae</taxon>
        <taxon>Pentapetalae</taxon>
        <taxon>rosids</taxon>
        <taxon>fabids</taxon>
        <taxon>Fabales</taxon>
        <taxon>Fabaceae</taxon>
        <taxon>Papilionoideae</taxon>
        <taxon>50 kb inversion clade</taxon>
        <taxon>NPAAA clade</taxon>
        <taxon>indigoferoid/millettioid clade</taxon>
        <taxon>Phaseoleae</taxon>
        <taxon>Vigna</taxon>
    </lineage>
</organism>